<evidence type="ECO:0000313" key="1">
    <source>
        <dbReference type="EMBL" id="VFU31463.1"/>
    </source>
</evidence>
<reference evidence="1" key="1">
    <citation type="submission" date="2019-03" db="EMBL/GenBank/DDBJ databases">
        <authorList>
            <person name="Mank J."/>
            <person name="Almeida P."/>
        </authorList>
    </citation>
    <scope>NUCLEOTIDE SEQUENCE</scope>
    <source>
        <strain evidence="1">78183</strain>
    </source>
</reference>
<gene>
    <name evidence="1" type="ORF">SVIM_LOCUS131674</name>
</gene>
<accession>A0A6N2KS72</accession>
<dbReference type="EMBL" id="CAADRP010000713">
    <property type="protein sequence ID" value="VFU31463.1"/>
    <property type="molecule type" value="Genomic_DNA"/>
</dbReference>
<sequence>MQVGVQGMENTGEGSFQHVDRRVSLLRLGVDAHENRGEAAQGTDVVAQLAGAAFPHELSEFN</sequence>
<protein>
    <submittedName>
        <fullName evidence="1">Uncharacterized protein</fullName>
    </submittedName>
</protein>
<organism evidence="1">
    <name type="scientific">Salix viminalis</name>
    <name type="common">Common osier</name>
    <name type="synonym">Basket willow</name>
    <dbReference type="NCBI Taxonomy" id="40686"/>
    <lineage>
        <taxon>Eukaryota</taxon>
        <taxon>Viridiplantae</taxon>
        <taxon>Streptophyta</taxon>
        <taxon>Embryophyta</taxon>
        <taxon>Tracheophyta</taxon>
        <taxon>Spermatophyta</taxon>
        <taxon>Magnoliopsida</taxon>
        <taxon>eudicotyledons</taxon>
        <taxon>Gunneridae</taxon>
        <taxon>Pentapetalae</taxon>
        <taxon>rosids</taxon>
        <taxon>fabids</taxon>
        <taxon>Malpighiales</taxon>
        <taxon>Salicaceae</taxon>
        <taxon>Saliceae</taxon>
        <taxon>Salix</taxon>
    </lineage>
</organism>
<proteinExistence type="predicted"/>
<dbReference type="AlphaFoldDB" id="A0A6N2KS72"/>
<name>A0A6N2KS72_SALVM</name>